<feature type="chain" id="PRO_5002054258" evidence="1">
    <location>
        <begin position="18"/>
        <end position="341"/>
    </location>
</feature>
<evidence type="ECO:0000313" key="3">
    <source>
        <dbReference type="Proteomes" id="UP000030652"/>
    </source>
</evidence>
<reference evidence="2 3" key="1">
    <citation type="submission" date="2014-10" db="EMBL/GenBank/DDBJ databases">
        <title>Draft genome of anammox bacterium scalindua brodae, obtained using differential coverage binning of sequence data from two enrichment reactors.</title>
        <authorList>
            <person name="Speth D.R."/>
            <person name="Russ L."/>
            <person name="Kartal B."/>
            <person name="Op den Camp H.J."/>
            <person name="Dutilh B.E."/>
            <person name="Jetten M.S."/>
        </authorList>
    </citation>
    <scope>NUCLEOTIDE SEQUENCE [LARGE SCALE GENOMIC DNA]</scope>
    <source>
        <strain evidence="2">RU1</strain>
    </source>
</reference>
<name>A0A0B0EFQ7_9BACT</name>
<sequence>MKSLFLSLCFIFTILVAYSPESYGDFSFDIDSFTVDSGASTIVDEFDDDIEPPSGPSGPATYSVFATFSTDAESGGVLNMNSNDVFTIGNERFIDIWLQDIISPGIGGRIEGKFSFSNGITPNAAFRIEIISPIANGVSLFIEKSPSGIIYASVNSEGNGLGVTESQTDITSSLSGITNITLRLDVSNANIVTASLDYGSDTIFDVTLPGTGTLFGAADYWAGFGAEEDALQCGIEMSQAIYTAGDTVTAQAFRIANLGLDPISVEWKVWLGTPFTSPIPIVNIGADGTFVLPAGFDLDFGPLPLFPAAILPLGTYELSTRVLDPVTGELLCEDLNEFEIQ</sequence>
<dbReference type="AlphaFoldDB" id="A0A0B0EFQ7"/>
<dbReference type="Proteomes" id="UP000030652">
    <property type="component" value="Unassembled WGS sequence"/>
</dbReference>
<accession>A0A0B0EFQ7</accession>
<comment type="caution">
    <text evidence="2">The sequence shown here is derived from an EMBL/GenBank/DDBJ whole genome shotgun (WGS) entry which is preliminary data.</text>
</comment>
<proteinExistence type="predicted"/>
<gene>
    <name evidence="2" type="ORF">SCABRO_02822</name>
</gene>
<keyword evidence="1" id="KW-0732">Signal</keyword>
<organism evidence="2 3">
    <name type="scientific">Candidatus Scalindua brodae</name>
    <dbReference type="NCBI Taxonomy" id="237368"/>
    <lineage>
        <taxon>Bacteria</taxon>
        <taxon>Pseudomonadati</taxon>
        <taxon>Planctomycetota</taxon>
        <taxon>Candidatus Brocadiia</taxon>
        <taxon>Candidatus Brocadiales</taxon>
        <taxon>Candidatus Scalinduaceae</taxon>
        <taxon>Candidatus Scalindua</taxon>
    </lineage>
</organism>
<evidence type="ECO:0000256" key="1">
    <source>
        <dbReference type="SAM" id="SignalP"/>
    </source>
</evidence>
<dbReference type="EMBL" id="JRYO01000197">
    <property type="protein sequence ID" value="KHE91419.1"/>
    <property type="molecule type" value="Genomic_DNA"/>
</dbReference>
<feature type="signal peptide" evidence="1">
    <location>
        <begin position="1"/>
        <end position="17"/>
    </location>
</feature>
<protein>
    <submittedName>
        <fullName evidence="2">Uncharacterized protein</fullName>
    </submittedName>
</protein>
<evidence type="ECO:0000313" key="2">
    <source>
        <dbReference type="EMBL" id="KHE91419.1"/>
    </source>
</evidence>